<dbReference type="PROSITE" id="PS50103">
    <property type="entry name" value="ZF_C3H1"/>
    <property type="match status" value="2"/>
</dbReference>
<feature type="region of interest" description="Disordered" evidence="13">
    <location>
        <begin position="511"/>
        <end position="545"/>
    </location>
</feature>
<evidence type="ECO:0000256" key="10">
    <source>
        <dbReference type="ARBA" id="ARBA00042384"/>
    </source>
</evidence>
<feature type="region of interest" description="Disordered" evidence="13">
    <location>
        <begin position="641"/>
        <end position="660"/>
    </location>
</feature>
<dbReference type="Pfam" id="PF05495">
    <property type="entry name" value="zf-CHY"/>
    <property type="match status" value="1"/>
</dbReference>
<name>H3B4W6_LATCH</name>
<evidence type="ECO:0000256" key="4">
    <source>
        <dbReference type="ARBA" id="ARBA00022771"/>
    </source>
</evidence>
<keyword evidence="7" id="KW-0539">Nucleus</keyword>
<dbReference type="EMBL" id="AFYH01067136">
    <property type="status" value="NOT_ANNOTATED_CDS"/>
    <property type="molecule type" value="Genomic_DNA"/>
</dbReference>
<proteinExistence type="predicted"/>
<keyword evidence="6" id="KW-0653">Protein transport</keyword>
<feature type="domain" description="CHY-type" evidence="15">
    <location>
        <begin position="545"/>
        <end position="613"/>
    </location>
</feature>
<accession>H3B4W6</accession>
<reference evidence="17" key="1">
    <citation type="submission" date="2011-08" db="EMBL/GenBank/DDBJ databases">
        <title>The draft genome of Latimeria chalumnae.</title>
        <authorList>
            <person name="Di Palma F."/>
            <person name="Alfoldi J."/>
            <person name="Johnson J."/>
            <person name="Berlin A."/>
            <person name="Gnerre S."/>
            <person name="Jaffe D."/>
            <person name="MacCallum I."/>
            <person name="Young S."/>
            <person name="Walker B.J."/>
            <person name="Lander E."/>
            <person name="Lindblad-Toh K."/>
        </authorList>
    </citation>
    <scope>NUCLEOTIDE SEQUENCE [LARGE SCALE GENOMIC DNA]</scope>
    <source>
        <strain evidence="17">Wild caught</strain>
    </source>
</reference>
<evidence type="ECO:0000259" key="15">
    <source>
        <dbReference type="PROSITE" id="PS51266"/>
    </source>
</evidence>
<evidence type="ECO:0000256" key="8">
    <source>
        <dbReference type="ARBA" id="ARBA00037262"/>
    </source>
</evidence>
<feature type="zinc finger region" description="C3H1-type" evidence="12">
    <location>
        <begin position="1"/>
        <end position="26"/>
    </location>
</feature>
<dbReference type="GO" id="GO:0008270">
    <property type="term" value="F:zinc ion binding"/>
    <property type="evidence" value="ECO:0007669"/>
    <property type="project" value="UniProtKB-KW"/>
</dbReference>
<dbReference type="GO" id="GO:0031965">
    <property type="term" value="C:nuclear membrane"/>
    <property type="evidence" value="ECO:0007669"/>
    <property type="project" value="UniProtKB-SubCell"/>
</dbReference>
<comment type="function">
    <text evidence="8">Required for the export of mRNAs containing poly(A) tails from the nucleus into the cytoplasm.</text>
</comment>
<dbReference type="eggNOG" id="KOG1940">
    <property type="taxonomic scope" value="Eukaryota"/>
</dbReference>
<keyword evidence="5 12" id="KW-0862">Zinc</keyword>
<keyword evidence="6" id="KW-0811">Translocation</keyword>
<feature type="compositionally biased region" description="Basic and acidic residues" evidence="13">
    <location>
        <begin position="514"/>
        <end position="536"/>
    </location>
</feature>
<dbReference type="InterPro" id="IPR037274">
    <property type="entry name" value="Znf_CHY_sf"/>
</dbReference>
<dbReference type="Proteomes" id="UP000008672">
    <property type="component" value="Unassembled WGS sequence"/>
</dbReference>
<evidence type="ECO:0000259" key="14">
    <source>
        <dbReference type="PROSITE" id="PS50103"/>
    </source>
</evidence>
<dbReference type="EMBL" id="AFYH01067134">
    <property type="status" value="NOT_ANNOTATED_CDS"/>
    <property type="molecule type" value="Genomic_DNA"/>
</dbReference>
<keyword evidence="3 12" id="KW-0479">Metal-binding</keyword>
<dbReference type="STRING" id="7897.ENSLACP00000016937"/>
<dbReference type="InParanoid" id="H3B4W6"/>
<feature type="region of interest" description="Disordered" evidence="13">
    <location>
        <begin position="311"/>
        <end position="370"/>
    </location>
</feature>
<dbReference type="PANTHER" id="PTHR46527:SF1">
    <property type="entry name" value="NUCLEOPORIN NUP42"/>
    <property type="match status" value="1"/>
</dbReference>
<evidence type="ECO:0000256" key="1">
    <source>
        <dbReference type="ARBA" id="ARBA00004335"/>
    </source>
</evidence>
<dbReference type="Gene3D" id="3.30.1370.210">
    <property type="match status" value="1"/>
</dbReference>
<dbReference type="PANTHER" id="PTHR46527">
    <property type="entry name" value="NUCLEOPORIN-LIKE PROTEIN 2"/>
    <property type="match status" value="1"/>
</dbReference>
<feature type="compositionally biased region" description="Basic and acidic residues" evidence="13">
    <location>
        <begin position="324"/>
        <end position="365"/>
    </location>
</feature>
<sequence length="660" mass="75262">QRICRVYSRGWYCQFGKRCRFLHQRSAPRGAAALRGDDDRSPSIQAEEANSPPEAKTTNSSAVEDLSEPRNNRVNPGNRGRTKKACRYFLNGFCAMEDRCRFWHPEEQPPVRARADYQRDNSTPEPKPVIPRLPVARPSVVMEEVKLDELTPDACRHLRVTEINQLMKRFPKEKLIIQESEDKKVTYYRATVYPTDPDWPFDLKEVDIMVYFPDDYPLEVFTLLIPEDQDLPSVMGRHICSASQEWLQAKHATNELMGKVELLFRPYLRWFDRNMEKLFTEGARMLKRDMDAERAGIEFVPYQQLQAAVSGLSSDQSPTLQATMEKDPKESDLQGKIEGSQRSEREHSDSDERDGVTHPDREVENIRGSSPRKGTEIKFIGLRLGEGTATVVAHQITVSLQCNRCKVTADLTMTSKHPYTAQCEKCNVRITAAFRPSMLHQYSAVLGYLDLHGAVPVDLVLQDTQLIVGCLNCSKEAPLQTISYGLNKEANCLYCHSKLSMQVETARFQNIQSHSERNRGKGDKGSLDQRWKRLPRDPAVQPGKALPEHGTCKHYRKSCRWLRFPCCGKAYPCDVCHDEAQDHEMELATRMICGYCAKEQPYSNGKPCIACGNMMTRGSHSSHWEGGQGCRNKAKMCRKDKQKYANTEKTVSRKSQSLQK</sequence>
<feature type="zinc finger region" description="C3H1-type" evidence="12">
    <location>
        <begin position="80"/>
        <end position="107"/>
    </location>
</feature>
<evidence type="ECO:0000256" key="9">
    <source>
        <dbReference type="ARBA" id="ARBA00039886"/>
    </source>
</evidence>
<reference evidence="16" key="2">
    <citation type="submission" date="2025-08" db="UniProtKB">
        <authorList>
            <consortium name="Ensembl"/>
        </authorList>
    </citation>
    <scope>IDENTIFICATION</scope>
</reference>
<organism evidence="16 17">
    <name type="scientific">Latimeria chalumnae</name>
    <name type="common">Coelacanth</name>
    <dbReference type="NCBI Taxonomy" id="7897"/>
    <lineage>
        <taxon>Eukaryota</taxon>
        <taxon>Metazoa</taxon>
        <taxon>Chordata</taxon>
        <taxon>Craniata</taxon>
        <taxon>Vertebrata</taxon>
        <taxon>Euteleostomi</taxon>
        <taxon>Coelacanthiformes</taxon>
        <taxon>Coelacanthidae</taxon>
        <taxon>Latimeria</taxon>
    </lineage>
</organism>
<feature type="domain" description="C3H1-type" evidence="14">
    <location>
        <begin position="1"/>
        <end position="26"/>
    </location>
</feature>
<evidence type="ECO:0000313" key="17">
    <source>
        <dbReference type="Proteomes" id="UP000008672"/>
    </source>
</evidence>
<feature type="region of interest" description="Disordered" evidence="13">
    <location>
        <begin position="113"/>
        <end position="132"/>
    </location>
</feature>
<evidence type="ECO:0000256" key="7">
    <source>
        <dbReference type="ARBA" id="ARBA00023242"/>
    </source>
</evidence>
<evidence type="ECO:0000313" key="16">
    <source>
        <dbReference type="Ensembl" id="ENSLACP00000016937.1"/>
    </source>
</evidence>
<dbReference type="GO" id="GO:0005643">
    <property type="term" value="C:nuclear pore"/>
    <property type="evidence" value="ECO:0007669"/>
    <property type="project" value="UniProtKB-SubCell"/>
</dbReference>
<dbReference type="GeneTree" id="ENSGT00390000001338"/>
<dbReference type="Ensembl" id="ENSLACT00000017056.1">
    <property type="protein sequence ID" value="ENSLACP00000016937.1"/>
    <property type="gene ID" value="ENSLACG00000014916.1"/>
</dbReference>
<dbReference type="InterPro" id="IPR000571">
    <property type="entry name" value="Znf_CCCH"/>
</dbReference>
<evidence type="ECO:0000256" key="5">
    <source>
        <dbReference type="ARBA" id="ARBA00022833"/>
    </source>
</evidence>
<dbReference type="HOGENOM" id="CLU_020944_0_0_1"/>
<evidence type="ECO:0000256" key="2">
    <source>
        <dbReference type="ARBA" id="ARBA00004567"/>
    </source>
</evidence>
<feature type="region of interest" description="Disordered" evidence="13">
    <location>
        <begin position="31"/>
        <end position="81"/>
    </location>
</feature>
<dbReference type="OMA" id="GIEFVPY"/>
<evidence type="ECO:0000256" key="13">
    <source>
        <dbReference type="SAM" id="MobiDB-lite"/>
    </source>
</evidence>
<protein>
    <recommendedName>
        <fullName evidence="9">Nucleoporin NUP42</fullName>
    </recommendedName>
    <alternativeName>
        <fullName evidence="10">Nucleoporin-like protein 2</fullName>
    </alternativeName>
</protein>
<dbReference type="SUPFAM" id="SSF90229">
    <property type="entry name" value="CCCH zinc finger"/>
    <property type="match status" value="2"/>
</dbReference>
<reference evidence="16" key="3">
    <citation type="submission" date="2025-09" db="UniProtKB">
        <authorList>
            <consortium name="Ensembl"/>
        </authorList>
    </citation>
    <scope>IDENTIFICATION</scope>
</reference>
<keyword evidence="6" id="KW-0906">Nuclear pore complex</keyword>
<dbReference type="PROSITE" id="PS51266">
    <property type="entry name" value="ZF_CHY"/>
    <property type="match status" value="1"/>
</dbReference>
<dbReference type="InterPro" id="IPR008913">
    <property type="entry name" value="Znf_CHY"/>
</dbReference>
<keyword evidence="6" id="KW-0813">Transport</keyword>
<gene>
    <name evidence="16" type="primary">SI:DKEY-24L11.2</name>
</gene>
<dbReference type="Bgee" id="ENSLACG00000014916">
    <property type="expression patterns" value="Expressed in post-anal tail muscle and 4 other cell types or tissues"/>
</dbReference>
<evidence type="ECO:0000256" key="3">
    <source>
        <dbReference type="ARBA" id="ARBA00022723"/>
    </source>
</evidence>
<evidence type="ECO:0000256" key="11">
    <source>
        <dbReference type="PROSITE-ProRule" id="PRU00601"/>
    </source>
</evidence>
<keyword evidence="6" id="KW-0509">mRNA transport</keyword>
<dbReference type="SMART" id="SM00356">
    <property type="entry name" value="ZnF_C3H1"/>
    <property type="match status" value="2"/>
</dbReference>
<dbReference type="InterPro" id="IPR051767">
    <property type="entry name" value="Nucleoporin_NUP42"/>
</dbReference>
<dbReference type="AlphaFoldDB" id="H3B4W6"/>
<feature type="compositionally biased region" description="Polar residues" evidence="13">
    <location>
        <begin position="644"/>
        <end position="660"/>
    </location>
</feature>
<evidence type="ECO:0000256" key="6">
    <source>
        <dbReference type="ARBA" id="ARBA00023132"/>
    </source>
</evidence>
<keyword evidence="4 11" id="KW-0863">Zinc-finger</keyword>
<feature type="domain" description="C3H1-type" evidence="14">
    <location>
        <begin position="80"/>
        <end position="107"/>
    </location>
</feature>
<dbReference type="SUPFAM" id="SSF161219">
    <property type="entry name" value="CHY zinc finger-like"/>
    <property type="match status" value="1"/>
</dbReference>
<dbReference type="InterPro" id="IPR036855">
    <property type="entry name" value="Znf_CCCH_sf"/>
</dbReference>
<keyword evidence="17" id="KW-1185">Reference proteome</keyword>
<comment type="subcellular location">
    <subcellularLocation>
        <location evidence="1">Nucleus membrane</location>
        <topology evidence="1">Peripheral membrane protein</topology>
        <orientation evidence="1">Cytoplasmic side</orientation>
    </subcellularLocation>
    <subcellularLocation>
        <location evidence="2">Nucleus</location>
        <location evidence="2">Nuclear pore complex</location>
    </subcellularLocation>
</comment>
<feature type="compositionally biased region" description="Polar residues" evidence="13">
    <location>
        <begin position="311"/>
        <end position="322"/>
    </location>
</feature>
<dbReference type="EMBL" id="AFYH01067135">
    <property type="status" value="NOT_ANNOTATED_CDS"/>
    <property type="molecule type" value="Genomic_DNA"/>
</dbReference>
<evidence type="ECO:0000256" key="12">
    <source>
        <dbReference type="PROSITE-ProRule" id="PRU00723"/>
    </source>
</evidence>